<organism evidence="1 2">
    <name type="scientific">Chryseobacterium zhengzhouense</name>
    <dbReference type="NCBI Taxonomy" id="1636086"/>
    <lineage>
        <taxon>Bacteria</taxon>
        <taxon>Pseudomonadati</taxon>
        <taxon>Bacteroidota</taxon>
        <taxon>Flavobacteriia</taxon>
        <taxon>Flavobacteriales</taxon>
        <taxon>Weeksellaceae</taxon>
        <taxon>Chryseobacterium group</taxon>
        <taxon>Chryseobacterium</taxon>
    </lineage>
</organism>
<dbReference type="Proteomes" id="UP001596550">
    <property type="component" value="Unassembled WGS sequence"/>
</dbReference>
<evidence type="ECO:0000313" key="1">
    <source>
        <dbReference type="EMBL" id="MFC7345982.1"/>
    </source>
</evidence>
<dbReference type="EMBL" id="JBHTCR010000002">
    <property type="protein sequence ID" value="MFC7345982.1"/>
    <property type="molecule type" value="Genomic_DNA"/>
</dbReference>
<dbReference type="RefSeq" id="WP_378174414.1">
    <property type="nucleotide sequence ID" value="NZ_JBHTCR010000002.1"/>
</dbReference>
<comment type="caution">
    <text evidence="1">The sequence shown here is derived from an EMBL/GenBank/DDBJ whole genome shotgun (WGS) entry which is preliminary data.</text>
</comment>
<accession>A0ABW2LTT7</accession>
<evidence type="ECO:0000313" key="2">
    <source>
        <dbReference type="Proteomes" id="UP001596550"/>
    </source>
</evidence>
<gene>
    <name evidence="1" type="ORF">ACFQO9_04525</name>
</gene>
<reference evidence="2" key="1">
    <citation type="journal article" date="2019" name="Int. J. Syst. Evol. Microbiol.">
        <title>The Global Catalogue of Microorganisms (GCM) 10K type strain sequencing project: providing services to taxonomists for standard genome sequencing and annotation.</title>
        <authorList>
            <consortium name="The Broad Institute Genomics Platform"/>
            <consortium name="The Broad Institute Genome Sequencing Center for Infectious Disease"/>
            <person name="Wu L."/>
            <person name="Ma J."/>
        </authorList>
    </citation>
    <scope>NUCLEOTIDE SEQUENCE [LARGE SCALE GENOMIC DNA]</scope>
    <source>
        <strain evidence="2">CCUG 54781</strain>
    </source>
</reference>
<protein>
    <submittedName>
        <fullName evidence="1">Uncharacterized protein</fullName>
    </submittedName>
</protein>
<keyword evidence="2" id="KW-1185">Reference proteome</keyword>
<proteinExistence type="predicted"/>
<sequence length="271" mass="30078">MGVKIIDKARAGVGAPGKRSRFAYLYYSDDVVYFPPTDSTEVVLLGDIVLKPGATVVKLYITNTSQEYSFESAGEKDNRAFRVRFIGTHPGTELEALEFSKKNHDMDFIVLIPEGISNNNAKVLGTPDAPLTFKVSHKNNKEGSKYDMTFEQEMPSEDVYLHYTGSLFTEGNVSSWDPELGNLPEPGVYKIKAQSDLMFTDGSVSDFSEPGQRIILLGDDSSMGGYMTLVTGTKIILRKNEPWKSLKGSSIILESFVSSDFQTKLIEIQRN</sequence>
<name>A0ABW2LTT7_9FLAO</name>